<organism evidence="2 3">
    <name type="scientific">Chitinophaga silvisoli</name>
    <dbReference type="NCBI Taxonomy" id="2291814"/>
    <lineage>
        <taxon>Bacteria</taxon>
        <taxon>Pseudomonadati</taxon>
        <taxon>Bacteroidota</taxon>
        <taxon>Chitinophagia</taxon>
        <taxon>Chitinophagales</taxon>
        <taxon>Chitinophagaceae</taxon>
        <taxon>Chitinophaga</taxon>
    </lineage>
</organism>
<evidence type="ECO:0000313" key="3">
    <source>
        <dbReference type="Proteomes" id="UP000261174"/>
    </source>
</evidence>
<dbReference type="Gene3D" id="2.60.40.10">
    <property type="entry name" value="Immunoglobulins"/>
    <property type="match status" value="1"/>
</dbReference>
<keyword evidence="3" id="KW-1185">Reference proteome</keyword>
<dbReference type="SUPFAM" id="SSF69304">
    <property type="entry name" value="Tricorn protease N-terminal domain"/>
    <property type="match status" value="1"/>
</dbReference>
<dbReference type="Proteomes" id="UP000261174">
    <property type="component" value="Unassembled WGS sequence"/>
</dbReference>
<gene>
    <name evidence="2" type="ORF">DXN04_12205</name>
</gene>
<feature type="domain" description="Secretion system C-terminal sorting" evidence="1">
    <location>
        <begin position="767"/>
        <end position="837"/>
    </location>
</feature>
<accession>A0A3E1P1M4</accession>
<name>A0A3E1P1M4_9BACT</name>
<comment type="caution">
    <text evidence="2">The sequence shown here is derived from an EMBL/GenBank/DDBJ whole genome shotgun (WGS) entry which is preliminary data.</text>
</comment>
<protein>
    <submittedName>
        <fullName evidence="2">T9SS C-terminal target domain-containing protein</fullName>
    </submittedName>
</protein>
<dbReference type="InterPro" id="IPR014756">
    <property type="entry name" value="Ig_E-set"/>
</dbReference>
<dbReference type="Pfam" id="PF18962">
    <property type="entry name" value="Por_Secre_tail"/>
    <property type="match status" value="1"/>
</dbReference>
<dbReference type="Gene3D" id="2.60.40.3080">
    <property type="match status" value="1"/>
</dbReference>
<dbReference type="InterPro" id="IPR026444">
    <property type="entry name" value="Secre_tail"/>
</dbReference>
<sequence>MLAIIKANAQTSVSIYKPAANGVASENMEVVAFVNSTVPIDTVWAAVGDRITQLSYSSIYFGYQGYIDLTGLTQGPQQVIITVRKQLVDVAKDTQQFIYDRLPLVTIDAPSPNTVFSDLLHVKAHVSDPGSANCAGKVSFGSYSFSFVNNIDTLIDPAPGVLYTDNNLIVQAIDSAGQTSNAKVMVYRENSPFLMPVFSTAGRIVDFRDHRVLVRTGTDIKPVYSIINIQDSSTSVMLPDTASNTMITQAILCDTGAAIVVYTLGLPSPPFRDHLYYWNETSYTDISAPTNTTPFQGTFGMLSSGNTLLWQQNGGSNARLGVTNLSSLSTTTVGTGNIIDGYLQPDGKKISYSALSAGTSEVFTYDVESGTNSQITTTGSNFYSMVDGNTIAYNHQGEIHIKEGTNDLKFGVNTDSEYPFVFYQLKDQYILYAIMDGKNQKQVYLRYPDKKKIQKVSQLTANGNIERLGDRSRVLYYTGDTRYYTDSVNTGKAVSGTHGQVYFVNGEFYLALQGNLYRYNIPFGIQLPKINSFFPDTARTGMTVIIKGVAFTGATAVSFGHKPAGFFQVLSDSVIRAVVGEGASGAVSVTTPETTASLAGFTYSFYLPADYFKVAVQSAYCKGGIGSVIVKADQPGNYTAVLISDGGSVYHFTDSLNITSFPAGTYQLEISVDGQPDYKQIYTVIITEPAPLSAYIAMNPSGLELDIQLTGAAVYHILLNDSTITTTENKLSLKLKDGVNTIVVMTDKECQGTITKSIVIGKNRLPYPNPFNDKVYLNLGNENVPSALISIYNSTGQLIYNRSYNNVSGVISIDLDNNGKGLYLLKLRTGNTESSFKLMKN</sequence>
<dbReference type="NCBIfam" id="TIGR04183">
    <property type="entry name" value="Por_Secre_tail"/>
    <property type="match status" value="1"/>
</dbReference>
<evidence type="ECO:0000259" key="1">
    <source>
        <dbReference type="Pfam" id="PF18962"/>
    </source>
</evidence>
<dbReference type="InterPro" id="IPR013783">
    <property type="entry name" value="Ig-like_fold"/>
</dbReference>
<dbReference type="AlphaFoldDB" id="A0A3E1P1M4"/>
<dbReference type="EMBL" id="QTJV01000004">
    <property type="protein sequence ID" value="RFM34054.1"/>
    <property type="molecule type" value="Genomic_DNA"/>
</dbReference>
<dbReference type="InterPro" id="IPR011042">
    <property type="entry name" value="6-blade_b-propeller_TolB-like"/>
</dbReference>
<dbReference type="Gene3D" id="2.120.10.30">
    <property type="entry name" value="TolB, C-terminal domain"/>
    <property type="match status" value="1"/>
</dbReference>
<proteinExistence type="predicted"/>
<reference evidence="2 3" key="1">
    <citation type="submission" date="2018-08" db="EMBL/GenBank/DDBJ databases">
        <title>Chitinophaga sp. K20C18050901, a novel bacterium isolated from forest soil.</title>
        <authorList>
            <person name="Wang C."/>
        </authorList>
    </citation>
    <scope>NUCLEOTIDE SEQUENCE [LARGE SCALE GENOMIC DNA]</scope>
    <source>
        <strain evidence="2 3">K20C18050901</strain>
    </source>
</reference>
<evidence type="ECO:0000313" key="2">
    <source>
        <dbReference type="EMBL" id="RFM34054.1"/>
    </source>
</evidence>
<dbReference type="SUPFAM" id="SSF81296">
    <property type="entry name" value="E set domains"/>
    <property type="match status" value="1"/>
</dbReference>